<evidence type="ECO:0000256" key="6">
    <source>
        <dbReference type="ARBA" id="ARBA00022840"/>
    </source>
</evidence>
<dbReference type="VEuPathDB" id="FungiDB:CHGG_08916"/>
<comment type="catalytic activity">
    <reaction evidence="7">
        <text>L-threonyl-[protein] + ATP = O-phospho-L-threonyl-[protein] + ADP + H(+)</text>
        <dbReference type="Rhea" id="RHEA:46608"/>
        <dbReference type="Rhea" id="RHEA-COMP:11060"/>
        <dbReference type="Rhea" id="RHEA-COMP:11605"/>
        <dbReference type="ChEBI" id="CHEBI:15378"/>
        <dbReference type="ChEBI" id="CHEBI:30013"/>
        <dbReference type="ChEBI" id="CHEBI:30616"/>
        <dbReference type="ChEBI" id="CHEBI:61977"/>
        <dbReference type="ChEBI" id="CHEBI:456216"/>
        <dbReference type="EC" id="2.7.11.1"/>
    </reaction>
</comment>
<dbReference type="EC" id="2.7.11.1" evidence="1"/>
<evidence type="ECO:0000256" key="9">
    <source>
        <dbReference type="SAM" id="MobiDB-lite"/>
    </source>
</evidence>
<dbReference type="AlphaFoldDB" id="Q2GSY8"/>
<feature type="compositionally biased region" description="Pro residues" evidence="9">
    <location>
        <begin position="654"/>
        <end position="676"/>
    </location>
</feature>
<dbReference type="RefSeq" id="XP_001226843.1">
    <property type="nucleotide sequence ID" value="XM_001226842.1"/>
</dbReference>
<feature type="region of interest" description="Disordered" evidence="9">
    <location>
        <begin position="774"/>
        <end position="794"/>
    </location>
</feature>
<dbReference type="PANTHER" id="PTHR43671">
    <property type="entry name" value="SERINE/THREONINE-PROTEIN KINASE NEK"/>
    <property type="match status" value="1"/>
</dbReference>
<dbReference type="OrthoDB" id="4062651at2759"/>
<dbReference type="PROSITE" id="PS50011">
    <property type="entry name" value="PROTEIN_KINASE_DOM"/>
    <property type="match status" value="1"/>
</dbReference>
<evidence type="ECO:0000256" key="2">
    <source>
        <dbReference type="ARBA" id="ARBA00022527"/>
    </source>
</evidence>
<evidence type="ECO:0000256" key="3">
    <source>
        <dbReference type="ARBA" id="ARBA00022679"/>
    </source>
</evidence>
<protein>
    <recommendedName>
        <fullName evidence="1">non-specific serine/threonine protein kinase</fullName>
        <ecNumber evidence="1">2.7.11.1</ecNumber>
    </recommendedName>
</protein>
<feature type="region of interest" description="Disordered" evidence="9">
    <location>
        <begin position="534"/>
        <end position="569"/>
    </location>
</feature>
<feature type="compositionally biased region" description="Polar residues" evidence="9">
    <location>
        <begin position="535"/>
        <end position="555"/>
    </location>
</feature>
<feature type="domain" description="Protein kinase" evidence="10">
    <location>
        <begin position="1"/>
        <end position="399"/>
    </location>
</feature>
<evidence type="ECO:0000256" key="8">
    <source>
        <dbReference type="ARBA" id="ARBA00048679"/>
    </source>
</evidence>
<evidence type="ECO:0000256" key="1">
    <source>
        <dbReference type="ARBA" id="ARBA00012513"/>
    </source>
</evidence>
<accession>Q2GSY8</accession>
<dbReference type="EMBL" id="CH408034">
    <property type="protein sequence ID" value="EAQ84902.1"/>
    <property type="molecule type" value="Genomic_DNA"/>
</dbReference>
<evidence type="ECO:0000313" key="11">
    <source>
        <dbReference type="EMBL" id="EAQ84902.1"/>
    </source>
</evidence>
<dbReference type="PANTHER" id="PTHR43671:SF98">
    <property type="entry name" value="SERINE_THREONINE-PROTEIN KINASE NEK11"/>
    <property type="match status" value="1"/>
</dbReference>
<gene>
    <name evidence="11" type="ORF">CHGG_08916</name>
</gene>
<name>Q2GSY8_CHAGB</name>
<proteinExistence type="predicted"/>
<dbReference type="InParanoid" id="Q2GSY8"/>
<feature type="compositionally biased region" description="Low complexity" evidence="9">
    <location>
        <begin position="704"/>
        <end position="737"/>
    </location>
</feature>
<evidence type="ECO:0000256" key="7">
    <source>
        <dbReference type="ARBA" id="ARBA00047899"/>
    </source>
</evidence>
<keyword evidence="12" id="KW-1185">Reference proteome</keyword>
<dbReference type="HOGENOM" id="CLU_353730_0_0_1"/>
<feature type="compositionally biased region" description="Polar residues" evidence="9">
    <location>
        <begin position="45"/>
        <end position="54"/>
    </location>
</feature>
<keyword evidence="2" id="KW-0723">Serine/threonine-protein kinase</keyword>
<organism evidence="11 12">
    <name type="scientific">Chaetomium globosum (strain ATCC 6205 / CBS 148.51 / DSM 1962 / NBRC 6347 / NRRL 1970)</name>
    <name type="common">Soil fungus</name>
    <dbReference type="NCBI Taxonomy" id="306901"/>
    <lineage>
        <taxon>Eukaryota</taxon>
        <taxon>Fungi</taxon>
        <taxon>Dikarya</taxon>
        <taxon>Ascomycota</taxon>
        <taxon>Pezizomycotina</taxon>
        <taxon>Sordariomycetes</taxon>
        <taxon>Sordariomycetidae</taxon>
        <taxon>Sordariales</taxon>
        <taxon>Chaetomiaceae</taxon>
        <taxon>Chaetomium</taxon>
    </lineage>
</organism>
<reference evidence="12" key="1">
    <citation type="journal article" date="2015" name="Genome Announc.">
        <title>Draft genome sequence of the cellulolytic fungus Chaetomium globosum.</title>
        <authorList>
            <person name="Cuomo C.A."/>
            <person name="Untereiner W.A."/>
            <person name="Ma L.-J."/>
            <person name="Grabherr M."/>
            <person name="Birren B.W."/>
        </authorList>
    </citation>
    <scope>NUCLEOTIDE SEQUENCE [LARGE SCALE GENOMIC DNA]</scope>
    <source>
        <strain evidence="12">ATCC 6205 / CBS 148.51 / DSM 1962 / NBRC 6347 / NRRL 1970</strain>
    </source>
</reference>
<feature type="compositionally biased region" description="Polar residues" evidence="9">
    <location>
        <begin position="643"/>
        <end position="652"/>
    </location>
</feature>
<keyword evidence="6" id="KW-0067">ATP-binding</keyword>
<sequence length="794" mass="85026">MTTLTTPTLPKASYVLFKPLDANLFLARRTTDGEILLARPLDPHANTTTSSSSPIAERTRHHHHREHARLTSLLASGAAAPAANLLNHENIVSIHDELVDVPLHLRGQGDAGSLSDPLGDGSARRMFLWDFPNAGTLRDVLEDFAPRGAGAKAVDFMEVGGFLPESFVWHVGLGLLRALQWLHEGVRDTYAVVPHEGSVRGFKRLRGKTEAEADWMPVLHRGLKAENVFLQLPKGFETYGAVKLGSFEKCYISGSVAKMKETPVVAMETEDGVSLGTLRERKGRWMRDGLDVARDERPYTRGSELFAVGAMLYRMMCGRELPPTEECPRCDCVHLTSSDSRAYIPCPHDCVGDVNINTVLDPLFNYTTGLKNLVTLLLRLNRNDEWAASDVLNTSWPGFEYWAANTEDGKLYRDIFDDIWLRKQNQSRLKKRRRVEEEEEEEEEFDGMDLDDNVLLFQNTQIPDPVPCRILPPPPPLLLTKRVTSFLRANLSPHIHSAMLTTPAGSLLAHASNLPASALRRQAAVAASLWALQGPSHTGQPSEQATSSIAPGSTVRTRKSGKHSPPTVTVQLDSGAVFVIRRLRCGMLFICMGGAESAASDRPTPTPPAPHITRLSRSPAPIASATEPPTQNQQPPDGAATADPSTTTAKSRPSTPPQPSAPPPTTSTTTTPPPPTTTTTTTTLTTPTTTTTTAAGGGGGGAGSTTPLPGSPSQASILSTQTAHTTGGASTASTATVSGGGASASLMRRQVEELARWLDERLGGLCVPEEGIGMGIGGSGGVGVGAGTDGLEVR</sequence>
<dbReference type="OMA" id="SHAHHEN"/>
<evidence type="ECO:0000256" key="4">
    <source>
        <dbReference type="ARBA" id="ARBA00022741"/>
    </source>
</evidence>
<dbReference type="GO" id="GO:0005524">
    <property type="term" value="F:ATP binding"/>
    <property type="evidence" value="ECO:0007669"/>
    <property type="project" value="UniProtKB-KW"/>
</dbReference>
<dbReference type="GO" id="GO:0004674">
    <property type="term" value="F:protein serine/threonine kinase activity"/>
    <property type="evidence" value="ECO:0007669"/>
    <property type="project" value="UniProtKB-KW"/>
</dbReference>
<dbReference type="InterPro" id="IPR050660">
    <property type="entry name" value="NEK_Ser/Thr_kinase"/>
</dbReference>
<dbReference type="eggNOG" id="ENOG502SRF0">
    <property type="taxonomic scope" value="Eukaryota"/>
</dbReference>
<keyword evidence="3" id="KW-0808">Transferase</keyword>
<comment type="catalytic activity">
    <reaction evidence="8">
        <text>L-seryl-[protein] + ATP = O-phospho-L-seryl-[protein] + ADP + H(+)</text>
        <dbReference type="Rhea" id="RHEA:17989"/>
        <dbReference type="Rhea" id="RHEA-COMP:9863"/>
        <dbReference type="Rhea" id="RHEA-COMP:11604"/>
        <dbReference type="ChEBI" id="CHEBI:15378"/>
        <dbReference type="ChEBI" id="CHEBI:29999"/>
        <dbReference type="ChEBI" id="CHEBI:30616"/>
        <dbReference type="ChEBI" id="CHEBI:83421"/>
        <dbReference type="ChEBI" id="CHEBI:456216"/>
        <dbReference type="EC" id="2.7.11.1"/>
    </reaction>
</comment>
<dbReference type="Gene3D" id="1.10.510.10">
    <property type="entry name" value="Transferase(Phosphotransferase) domain 1"/>
    <property type="match status" value="1"/>
</dbReference>
<dbReference type="GeneID" id="4395480"/>
<keyword evidence="4" id="KW-0547">Nucleotide-binding</keyword>
<evidence type="ECO:0000259" key="10">
    <source>
        <dbReference type="PROSITE" id="PS50011"/>
    </source>
</evidence>
<feature type="region of interest" description="Disordered" evidence="9">
    <location>
        <begin position="596"/>
        <end position="740"/>
    </location>
</feature>
<dbReference type="STRING" id="306901.Q2GSY8"/>
<feature type="region of interest" description="Disordered" evidence="9">
    <location>
        <begin position="42"/>
        <end position="64"/>
    </location>
</feature>
<feature type="compositionally biased region" description="Low complexity" evidence="9">
    <location>
        <begin position="677"/>
        <end position="694"/>
    </location>
</feature>
<dbReference type="Proteomes" id="UP000001056">
    <property type="component" value="Unassembled WGS sequence"/>
</dbReference>
<dbReference type="InterPro" id="IPR011009">
    <property type="entry name" value="Kinase-like_dom_sf"/>
</dbReference>
<keyword evidence="5" id="KW-0418">Kinase</keyword>
<dbReference type="InterPro" id="IPR000719">
    <property type="entry name" value="Prot_kinase_dom"/>
</dbReference>
<dbReference type="SUPFAM" id="SSF56112">
    <property type="entry name" value="Protein kinase-like (PK-like)"/>
    <property type="match status" value="1"/>
</dbReference>
<feature type="compositionally biased region" description="Gly residues" evidence="9">
    <location>
        <begin position="774"/>
        <end position="788"/>
    </location>
</feature>
<evidence type="ECO:0000313" key="12">
    <source>
        <dbReference type="Proteomes" id="UP000001056"/>
    </source>
</evidence>
<dbReference type="Gene3D" id="3.30.450.30">
    <property type="entry name" value="Dynein light chain 2a, cytoplasmic"/>
    <property type="match status" value="1"/>
</dbReference>
<evidence type="ECO:0000256" key="5">
    <source>
        <dbReference type="ARBA" id="ARBA00022777"/>
    </source>
</evidence>